<feature type="compositionally biased region" description="Polar residues" evidence="1">
    <location>
        <begin position="27"/>
        <end position="44"/>
    </location>
</feature>
<organism evidence="2 3">
    <name type="scientific">Ensete ventricosum</name>
    <name type="common">Abyssinian banana</name>
    <name type="synonym">Musa ensete</name>
    <dbReference type="NCBI Taxonomy" id="4639"/>
    <lineage>
        <taxon>Eukaryota</taxon>
        <taxon>Viridiplantae</taxon>
        <taxon>Streptophyta</taxon>
        <taxon>Embryophyta</taxon>
        <taxon>Tracheophyta</taxon>
        <taxon>Spermatophyta</taxon>
        <taxon>Magnoliopsida</taxon>
        <taxon>Liliopsida</taxon>
        <taxon>Zingiberales</taxon>
        <taxon>Musaceae</taxon>
        <taxon>Ensete</taxon>
    </lineage>
</organism>
<evidence type="ECO:0000256" key="1">
    <source>
        <dbReference type="SAM" id="MobiDB-lite"/>
    </source>
</evidence>
<comment type="caution">
    <text evidence="2">The sequence shown here is derived from an EMBL/GenBank/DDBJ whole genome shotgun (WGS) entry which is preliminary data.</text>
</comment>
<gene>
    <name evidence="2" type="ORF">B296_00035704</name>
</gene>
<dbReference type="AlphaFoldDB" id="A0A426X7X0"/>
<dbReference type="Proteomes" id="UP000287651">
    <property type="component" value="Unassembled WGS sequence"/>
</dbReference>
<protein>
    <submittedName>
        <fullName evidence="2">Uncharacterized protein</fullName>
    </submittedName>
</protein>
<accession>A0A426X7X0</accession>
<proteinExistence type="predicted"/>
<feature type="non-terminal residue" evidence="2">
    <location>
        <position position="59"/>
    </location>
</feature>
<reference evidence="2 3" key="1">
    <citation type="journal article" date="2014" name="Agronomy (Basel)">
        <title>A Draft Genome Sequence for Ensete ventricosum, the Drought-Tolerant Tree Against Hunger.</title>
        <authorList>
            <person name="Harrison J."/>
            <person name="Moore K.A."/>
            <person name="Paszkiewicz K."/>
            <person name="Jones T."/>
            <person name="Grant M."/>
            <person name="Ambacheew D."/>
            <person name="Muzemil S."/>
            <person name="Studholme D.J."/>
        </authorList>
    </citation>
    <scope>NUCLEOTIDE SEQUENCE [LARGE SCALE GENOMIC DNA]</scope>
</reference>
<evidence type="ECO:0000313" key="3">
    <source>
        <dbReference type="Proteomes" id="UP000287651"/>
    </source>
</evidence>
<feature type="region of interest" description="Disordered" evidence="1">
    <location>
        <begin position="1"/>
        <end position="59"/>
    </location>
</feature>
<sequence>MARQIARGSRLRPGPACKGGRRRPQGATDTSSLQATARRGNSMQGRRLWAEAPARSQSI</sequence>
<evidence type="ECO:0000313" key="2">
    <source>
        <dbReference type="EMBL" id="RRT35575.1"/>
    </source>
</evidence>
<name>A0A426X7X0_ENSVE</name>
<dbReference type="EMBL" id="AMZH03024842">
    <property type="protein sequence ID" value="RRT35575.1"/>
    <property type="molecule type" value="Genomic_DNA"/>
</dbReference>